<proteinExistence type="predicted"/>
<protein>
    <recommendedName>
        <fullName evidence="3">Pentapeptide repeat-containing protein</fullName>
    </recommendedName>
</protein>
<name>A0ABP9FM29_9ACTN</name>
<dbReference type="Pfam" id="PF13599">
    <property type="entry name" value="Pentapeptide_4"/>
    <property type="match status" value="1"/>
</dbReference>
<dbReference type="SUPFAM" id="SSF141571">
    <property type="entry name" value="Pentapeptide repeat-like"/>
    <property type="match status" value="1"/>
</dbReference>
<sequence length="198" mass="21609">MRDLAALGDDEVFVEETLTGALGSTALKAMEFDGCTFTGASMHQGRLFGASFTECRFVDCDLSLADLTNTSFVSCTFERSKFVGVAWGKLGPSGLGQPYFTECKLDLGSFQLATAERWVFERCSLADVDFTSCKLGRSRFTDCDLTGARFADADLRDANLKGSHGYHIDLGTCRTKGLRLTPDDDALALLRQFGVQFD</sequence>
<dbReference type="Pfam" id="PF00805">
    <property type="entry name" value="Pentapeptide"/>
    <property type="match status" value="1"/>
</dbReference>
<keyword evidence="2" id="KW-1185">Reference proteome</keyword>
<dbReference type="PANTHER" id="PTHR42999">
    <property type="entry name" value="ANTIBIOTIC RESISTANCE PROTEIN MCBG"/>
    <property type="match status" value="1"/>
</dbReference>
<evidence type="ECO:0008006" key="3">
    <source>
        <dbReference type="Google" id="ProtNLM"/>
    </source>
</evidence>
<dbReference type="Gene3D" id="2.160.20.80">
    <property type="entry name" value="E3 ubiquitin-protein ligase SopA"/>
    <property type="match status" value="1"/>
</dbReference>
<dbReference type="Proteomes" id="UP001501521">
    <property type="component" value="Unassembled WGS sequence"/>
</dbReference>
<accession>A0ABP9FM29</accession>
<dbReference type="InterPro" id="IPR052949">
    <property type="entry name" value="PA_immunity-related"/>
</dbReference>
<reference evidence="2" key="1">
    <citation type="journal article" date="2019" name="Int. J. Syst. Evol. Microbiol.">
        <title>The Global Catalogue of Microorganisms (GCM) 10K type strain sequencing project: providing services to taxonomists for standard genome sequencing and annotation.</title>
        <authorList>
            <consortium name="The Broad Institute Genomics Platform"/>
            <consortium name="The Broad Institute Genome Sequencing Center for Infectious Disease"/>
            <person name="Wu L."/>
            <person name="Ma J."/>
        </authorList>
    </citation>
    <scope>NUCLEOTIDE SEQUENCE [LARGE SCALE GENOMIC DNA]</scope>
    <source>
        <strain evidence="2">JCM 19125</strain>
    </source>
</reference>
<comment type="caution">
    <text evidence="1">The sequence shown here is derived from an EMBL/GenBank/DDBJ whole genome shotgun (WGS) entry which is preliminary data.</text>
</comment>
<dbReference type="EMBL" id="BAABLV010000041">
    <property type="protein sequence ID" value="GAA4907149.1"/>
    <property type="molecule type" value="Genomic_DNA"/>
</dbReference>
<organism evidence="1 2">
    <name type="scientific">Tessaracoccus lubricantis</name>
    <dbReference type="NCBI Taxonomy" id="545543"/>
    <lineage>
        <taxon>Bacteria</taxon>
        <taxon>Bacillati</taxon>
        <taxon>Actinomycetota</taxon>
        <taxon>Actinomycetes</taxon>
        <taxon>Propionibacteriales</taxon>
        <taxon>Propionibacteriaceae</taxon>
        <taxon>Tessaracoccus</taxon>
    </lineage>
</organism>
<evidence type="ECO:0000313" key="1">
    <source>
        <dbReference type="EMBL" id="GAA4907149.1"/>
    </source>
</evidence>
<gene>
    <name evidence="1" type="ORF">GCM10025789_28320</name>
</gene>
<dbReference type="RefSeq" id="WP_345583995.1">
    <property type="nucleotide sequence ID" value="NZ_BAABLV010000041.1"/>
</dbReference>
<dbReference type="InterPro" id="IPR001646">
    <property type="entry name" value="5peptide_repeat"/>
</dbReference>
<evidence type="ECO:0000313" key="2">
    <source>
        <dbReference type="Proteomes" id="UP001501521"/>
    </source>
</evidence>
<dbReference type="PANTHER" id="PTHR42999:SF1">
    <property type="entry name" value="PENTAPEPTIDE REPEAT-CONTAINING PROTEIN"/>
    <property type="match status" value="1"/>
</dbReference>